<dbReference type="EC" id="3.1.1.103" evidence="3"/>
<dbReference type="InterPro" id="IPR001466">
    <property type="entry name" value="Beta-lactam-related"/>
</dbReference>
<feature type="domain" description="Beta-lactamase-related" evidence="2">
    <location>
        <begin position="129"/>
        <end position="439"/>
    </location>
</feature>
<protein>
    <submittedName>
        <fullName evidence="3">Serine hydrolase domain-containing protein</fullName>
        <ecNumber evidence="3">3.1.1.103</ecNumber>
    </submittedName>
</protein>
<evidence type="ECO:0000256" key="1">
    <source>
        <dbReference type="SAM" id="SignalP"/>
    </source>
</evidence>
<keyword evidence="3" id="KW-0378">Hydrolase</keyword>
<proteinExistence type="predicted"/>
<reference evidence="3 4" key="1">
    <citation type="submission" date="2024-02" db="EMBL/GenBank/DDBJ databases">
        <title>Bacteria isolated from the canopy kelp, Nereocystis luetkeana.</title>
        <authorList>
            <person name="Pfister C.A."/>
            <person name="Younker I.T."/>
            <person name="Light S.H."/>
        </authorList>
    </citation>
    <scope>NUCLEOTIDE SEQUENCE [LARGE SCALE GENOMIC DNA]</scope>
    <source>
        <strain evidence="3 4">TI.1.15</strain>
    </source>
</reference>
<dbReference type="Pfam" id="PF00144">
    <property type="entry name" value="Beta-lactamase"/>
    <property type="match status" value="1"/>
</dbReference>
<dbReference type="RefSeq" id="WP_341633924.1">
    <property type="nucleotide sequence ID" value="NZ_JBANDX010000001.1"/>
</dbReference>
<dbReference type="Gene3D" id="3.40.710.10">
    <property type="entry name" value="DD-peptidase/beta-lactamase superfamily"/>
    <property type="match status" value="1"/>
</dbReference>
<feature type="signal peptide" evidence="1">
    <location>
        <begin position="1"/>
        <end position="26"/>
    </location>
</feature>
<name>A0ABU9FKV0_9VIBR</name>
<dbReference type="SUPFAM" id="SSF56601">
    <property type="entry name" value="beta-lactamase/transpeptidase-like"/>
    <property type="match status" value="1"/>
</dbReference>
<evidence type="ECO:0000259" key="2">
    <source>
        <dbReference type="Pfam" id="PF00144"/>
    </source>
</evidence>
<evidence type="ECO:0000313" key="4">
    <source>
        <dbReference type="Proteomes" id="UP001377160"/>
    </source>
</evidence>
<comment type="caution">
    <text evidence="3">The sequence shown here is derived from an EMBL/GenBank/DDBJ whole genome shotgun (WGS) entry which is preliminary data.</text>
</comment>
<sequence>MKLTPIALIISSLTISSLAVSSLVFAEMAFAENPVEAALKIEGAQVTLTVKDAHQSFTPGFVDSARENFNNFHWQMGGDHSVYYNMHMSEFMPTALAAPNAEYKPLVKNIDSRLAKLTVNTETKGELTMEQYLADEQFRTQGFMLIHKGEIVYQAYPGMSPTDTHVWASTAKTTVGAVVAMLVEEGKVDPEQDITYYIPELKGSNWEDITVHQVLNMSTALDNEETLESILNPDSDVVRFFAASFNSPRAKTGEMETWMNVAKGAQKLEGEKAGDHFRYASINTMVLTKLVENIENKTWTEVFEDRVWSKVHARQPMQFNLTPDGMAIAVGLVSTTVEDMARWGTLFTPSWKAVADEPVISQAVIDRIRNSGDPKAFVGTSKESGSVHAFNEKADYNAYQFDYIFNDGAMSKSGNLGQFIYIDPDRDFVGVMFSTNPYHSGFGENKGPALMRSAAKLLADK</sequence>
<dbReference type="PANTHER" id="PTHR43283">
    <property type="entry name" value="BETA-LACTAMASE-RELATED"/>
    <property type="match status" value="1"/>
</dbReference>
<dbReference type="Proteomes" id="UP001377160">
    <property type="component" value="Unassembled WGS sequence"/>
</dbReference>
<organism evidence="3 4">
    <name type="scientific">Vibrio echinoideorum</name>
    <dbReference type="NCBI Taxonomy" id="2100116"/>
    <lineage>
        <taxon>Bacteria</taxon>
        <taxon>Pseudomonadati</taxon>
        <taxon>Pseudomonadota</taxon>
        <taxon>Gammaproteobacteria</taxon>
        <taxon>Vibrionales</taxon>
        <taxon>Vibrionaceae</taxon>
        <taxon>Vibrio</taxon>
    </lineage>
</organism>
<dbReference type="InterPro" id="IPR050789">
    <property type="entry name" value="Diverse_Enzym_Activities"/>
</dbReference>
<keyword evidence="4" id="KW-1185">Reference proteome</keyword>
<evidence type="ECO:0000313" key="3">
    <source>
        <dbReference type="EMBL" id="MEL0606680.1"/>
    </source>
</evidence>
<dbReference type="GO" id="GO:0016787">
    <property type="term" value="F:hydrolase activity"/>
    <property type="evidence" value="ECO:0007669"/>
    <property type="project" value="UniProtKB-KW"/>
</dbReference>
<keyword evidence="1" id="KW-0732">Signal</keyword>
<gene>
    <name evidence="3" type="ORF">V8Z71_00065</name>
</gene>
<dbReference type="PANTHER" id="PTHR43283:SF7">
    <property type="entry name" value="BETA-LACTAMASE-RELATED DOMAIN-CONTAINING PROTEIN"/>
    <property type="match status" value="1"/>
</dbReference>
<dbReference type="EMBL" id="JBANDX010000001">
    <property type="protein sequence ID" value="MEL0606680.1"/>
    <property type="molecule type" value="Genomic_DNA"/>
</dbReference>
<accession>A0ABU9FKV0</accession>
<dbReference type="InterPro" id="IPR012338">
    <property type="entry name" value="Beta-lactam/transpept-like"/>
</dbReference>
<feature type="chain" id="PRO_5045884891" evidence="1">
    <location>
        <begin position="27"/>
        <end position="461"/>
    </location>
</feature>